<dbReference type="EMBL" id="HF548291">
    <property type="protein sequence ID" value="CCO21302.1"/>
    <property type="molecule type" value="Genomic_DNA"/>
</dbReference>
<evidence type="ECO:0000256" key="3">
    <source>
        <dbReference type="ARBA" id="ARBA00023125"/>
    </source>
</evidence>
<dbReference type="SUPFAM" id="SSF46894">
    <property type="entry name" value="C-terminal effector domain of the bipartite response regulators"/>
    <property type="match status" value="1"/>
</dbReference>
<dbReference type="GO" id="GO:0006355">
    <property type="term" value="P:regulation of DNA-templated transcription"/>
    <property type="evidence" value="ECO:0007669"/>
    <property type="project" value="InterPro"/>
</dbReference>
<dbReference type="PRINTS" id="PR00038">
    <property type="entry name" value="HTHLUXR"/>
</dbReference>
<feature type="domain" description="HTH luxR-type" evidence="5">
    <location>
        <begin position="150"/>
        <end position="215"/>
    </location>
</feature>
<keyword evidence="2" id="KW-0805">Transcription regulation</keyword>
<evidence type="ECO:0000256" key="2">
    <source>
        <dbReference type="ARBA" id="ARBA00023015"/>
    </source>
</evidence>
<dbReference type="Gene3D" id="3.40.50.2300">
    <property type="match status" value="1"/>
</dbReference>
<reference evidence="8" key="1">
    <citation type="submission" date="2012-10" db="EMBL/GenBank/DDBJ databases">
        <authorList>
            <person name="Sandrine L."/>
        </authorList>
    </citation>
    <scope>NUCLEOTIDE SEQUENCE</scope>
</reference>
<reference evidence="8" key="2">
    <citation type="journal article" date="2013" name="Biotechnol. Biofuels">
        <title>Mining for hemicellulases in the fungus-growing termite Pseudacanthotermes militaris using functional metagenomics.</title>
        <authorList>
            <person name="Bastien G."/>
            <person name="Arnal G."/>
            <person name="Bozonnet S."/>
            <person name="Laguerre S."/>
            <person name="Ferreira F."/>
            <person name="Faure R."/>
            <person name="Henrissat B."/>
            <person name="Lefevre F."/>
            <person name="Robe P."/>
            <person name="Bouchez O."/>
            <person name="Noirot C."/>
            <person name="Dumon C."/>
            <person name="O'Donohue M."/>
        </authorList>
    </citation>
    <scope>NUCLEOTIDE SEQUENCE</scope>
</reference>
<dbReference type="InterPro" id="IPR016032">
    <property type="entry name" value="Sig_transdc_resp-reg_C-effctor"/>
</dbReference>
<keyword evidence="1" id="KW-0597">Phosphoprotein</keyword>
<protein>
    <submittedName>
        <fullName evidence="8">Putative response regulator protein</fullName>
    </submittedName>
</protein>
<dbReference type="InterPro" id="IPR058245">
    <property type="entry name" value="NreC/VraR/RcsB-like_REC"/>
</dbReference>
<sequence>MKADPIRIILVDDHRLFRDGLKRLLASDRRFEVVGEASSGAEFLELTEATRATPPDVVFMDIDMPGGMNGIEASRRALERDPDTRIIALSMHGEQEYYLPMVELGVKGFLLKNSEFGEVAAAAETVARGGTYFSQELMTSLVEALDRSGELPKGEALSERETEILPLVCQGFSNHEIAEKLFISKRTVDKHRANILAKTGCKNTASLVVYAVKNNLITI</sequence>
<dbReference type="SMART" id="SM00448">
    <property type="entry name" value="REC"/>
    <property type="match status" value="1"/>
</dbReference>
<dbReference type="PANTHER" id="PTHR43214">
    <property type="entry name" value="TWO-COMPONENT RESPONSE REGULATOR"/>
    <property type="match status" value="1"/>
</dbReference>
<gene>
    <name evidence="7" type="ORF">BN138_377</name>
    <name evidence="8" type="ORF">BN138_415</name>
    <name evidence="9" type="ORF">BN138_442</name>
    <name evidence="10" type="ORF">BN138_490</name>
</gene>
<proteinExistence type="predicted"/>
<keyword evidence="4" id="KW-0804">Transcription</keyword>
<organism evidence="8">
    <name type="scientific">termite gut metagenome</name>
    <dbReference type="NCBI Taxonomy" id="433724"/>
    <lineage>
        <taxon>unclassified sequences</taxon>
        <taxon>metagenomes</taxon>
        <taxon>organismal metagenomes</taxon>
    </lineage>
</organism>
<dbReference type="EMBL" id="HF548288">
    <property type="protein sequence ID" value="CCO21227.1"/>
    <property type="molecule type" value="Genomic_DNA"/>
</dbReference>
<dbReference type="AlphaFoldDB" id="S0DDS8"/>
<dbReference type="SUPFAM" id="SSF52172">
    <property type="entry name" value="CheY-like"/>
    <property type="match status" value="1"/>
</dbReference>
<dbReference type="PROSITE" id="PS00622">
    <property type="entry name" value="HTH_LUXR_1"/>
    <property type="match status" value="1"/>
</dbReference>
<dbReference type="EMBL" id="HF548289">
    <property type="protein sequence ID" value="CCO21254.1"/>
    <property type="molecule type" value="Genomic_DNA"/>
</dbReference>
<evidence type="ECO:0000256" key="1">
    <source>
        <dbReference type="ARBA" id="ARBA00022553"/>
    </source>
</evidence>
<evidence type="ECO:0000259" key="6">
    <source>
        <dbReference type="PROSITE" id="PS50110"/>
    </source>
</evidence>
<dbReference type="CDD" id="cd17535">
    <property type="entry name" value="REC_NarL-like"/>
    <property type="match status" value="1"/>
</dbReference>
<evidence type="ECO:0000313" key="8">
    <source>
        <dbReference type="EMBL" id="CCO21227.1"/>
    </source>
</evidence>
<name>S0DDS8_9ZZZZ</name>
<evidence type="ECO:0000313" key="7">
    <source>
        <dbReference type="EMBL" id="CCO21189.1"/>
    </source>
</evidence>
<dbReference type="PANTHER" id="PTHR43214:SF41">
    <property type="entry name" value="NITRATE_NITRITE RESPONSE REGULATOR PROTEIN NARP"/>
    <property type="match status" value="1"/>
</dbReference>
<evidence type="ECO:0000256" key="4">
    <source>
        <dbReference type="ARBA" id="ARBA00023163"/>
    </source>
</evidence>
<evidence type="ECO:0000313" key="10">
    <source>
        <dbReference type="EMBL" id="CCO21302.1"/>
    </source>
</evidence>
<evidence type="ECO:0000313" key="9">
    <source>
        <dbReference type="EMBL" id="CCO21254.1"/>
    </source>
</evidence>
<keyword evidence="3" id="KW-0238">DNA-binding</keyword>
<feature type="domain" description="Response regulatory" evidence="6">
    <location>
        <begin position="7"/>
        <end position="127"/>
    </location>
</feature>
<dbReference type="InterPro" id="IPR011006">
    <property type="entry name" value="CheY-like_superfamily"/>
</dbReference>
<accession>S0DDS8</accession>
<dbReference type="InterPro" id="IPR039420">
    <property type="entry name" value="WalR-like"/>
</dbReference>
<dbReference type="InterPro" id="IPR001789">
    <property type="entry name" value="Sig_transdc_resp-reg_receiver"/>
</dbReference>
<dbReference type="PROSITE" id="PS50110">
    <property type="entry name" value="RESPONSE_REGULATORY"/>
    <property type="match status" value="1"/>
</dbReference>
<dbReference type="SMART" id="SM00421">
    <property type="entry name" value="HTH_LUXR"/>
    <property type="match status" value="1"/>
</dbReference>
<dbReference type="EMBL" id="HF548287">
    <property type="protein sequence ID" value="CCO21189.1"/>
    <property type="molecule type" value="Genomic_DNA"/>
</dbReference>
<dbReference type="GO" id="GO:0000160">
    <property type="term" value="P:phosphorelay signal transduction system"/>
    <property type="evidence" value="ECO:0007669"/>
    <property type="project" value="InterPro"/>
</dbReference>
<dbReference type="GO" id="GO:0003677">
    <property type="term" value="F:DNA binding"/>
    <property type="evidence" value="ECO:0007669"/>
    <property type="project" value="UniProtKB-KW"/>
</dbReference>
<dbReference type="Pfam" id="PF00196">
    <property type="entry name" value="GerE"/>
    <property type="match status" value="1"/>
</dbReference>
<dbReference type="PROSITE" id="PS50043">
    <property type="entry name" value="HTH_LUXR_2"/>
    <property type="match status" value="1"/>
</dbReference>
<dbReference type="CDD" id="cd06170">
    <property type="entry name" value="LuxR_C_like"/>
    <property type="match status" value="1"/>
</dbReference>
<dbReference type="InterPro" id="IPR000792">
    <property type="entry name" value="Tscrpt_reg_LuxR_C"/>
</dbReference>
<evidence type="ECO:0000259" key="5">
    <source>
        <dbReference type="PROSITE" id="PS50043"/>
    </source>
</evidence>
<dbReference type="Pfam" id="PF00072">
    <property type="entry name" value="Response_reg"/>
    <property type="match status" value="1"/>
</dbReference>